<dbReference type="Pfam" id="PF00481">
    <property type="entry name" value="PP2C"/>
    <property type="match status" value="2"/>
</dbReference>
<keyword evidence="3 4" id="KW-0904">Protein phosphatase</keyword>
<dbReference type="Proteomes" id="UP000274756">
    <property type="component" value="Unassembled WGS sequence"/>
</dbReference>
<reference evidence="9" key="1">
    <citation type="submission" date="2017-02" db="UniProtKB">
        <authorList>
            <consortium name="WormBaseParasite"/>
        </authorList>
    </citation>
    <scope>IDENTIFICATION</scope>
</reference>
<dbReference type="CDD" id="cd00143">
    <property type="entry name" value="PP2Cc"/>
    <property type="match status" value="1"/>
</dbReference>
<dbReference type="GO" id="GO:0004741">
    <property type="term" value="F:[pyruvate dehydrogenase (acetyl-transferring)]-phosphatase activity"/>
    <property type="evidence" value="ECO:0007669"/>
    <property type="project" value="TreeGrafter"/>
</dbReference>
<keyword evidence="1" id="KW-0479">Metal-binding</keyword>
<dbReference type="Gene3D" id="3.60.40.10">
    <property type="entry name" value="PPM-type phosphatase domain"/>
    <property type="match status" value="1"/>
</dbReference>
<evidence type="ECO:0000256" key="2">
    <source>
        <dbReference type="ARBA" id="ARBA00022801"/>
    </source>
</evidence>
<dbReference type="OrthoDB" id="10264738at2759"/>
<dbReference type="EMBL" id="UYYG01001179">
    <property type="protein sequence ID" value="VDN59302.1"/>
    <property type="molecule type" value="Genomic_DNA"/>
</dbReference>
<keyword evidence="8" id="KW-1185">Reference proteome</keyword>
<keyword evidence="2 4" id="KW-0378">Hydrolase</keyword>
<dbReference type="PANTHER" id="PTHR13832">
    <property type="entry name" value="PROTEIN PHOSPHATASE 2C"/>
    <property type="match status" value="1"/>
</dbReference>
<dbReference type="SMART" id="SM00332">
    <property type="entry name" value="PP2Cc"/>
    <property type="match status" value="1"/>
</dbReference>
<sequence length="548" mass="61653">MLSKMRSVMDKKGFVSDNIDDKFKVGMVIDVSQSILSTGIIPVLNVPEMNRYEYSRPEFLYFSDEEIILSSDHSTRPVICPKVLFKMPINAGYAEVINSGKTDQNEDQATAKILKLVQQGCNAEEAKEISVDKESINRHLRASSEIRKESGTKMKFSRHYSDEELIRLPERIIPINDSSEEHAEAAFFAIFDGHAGSCAAIMAANCLHEHIQARLNEVLEIVIHLDRQETFCGTYNRSPSSYSLSMTNEHYSRCISSDSLVIGAIETAFLDMDDRIAEEKQLWKIPGGCAAIAALFFLGKIYIANAGDCRALLITSNGTQQISQDFTPDIERKRLQYIAYKNPDIISNYFSRYEYSRFLTRRDLNRKVLYRDWFMDGWAIKTVCNSDLKTPLICERGKKYRLLNTIGVSRALGDHHLFTAEEKVPIKPFLSAIPEVKVIDLHKLDSLSDKDVLIVASDGLWNVLSNEDVAKIVKSALANTDSSIHLKYTMVAQELAIAARGNPTESHRWLMTGGKSASCDDITVFVIPLKYAIGPFSPEDDDDDAMLQ</sequence>
<accession>A0A0N4UDV8</accession>
<dbReference type="Proteomes" id="UP000038040">
    <property type="component" value="Unplaced"/>
</dbReference>
<evidence type="ECO:0000313" key="9">
    <source>
        <dbReference type="WBParaSite" id="DME_0000553401-mRNA-1"/>
    </source>
</evidence>
<dbReference type="InterPro" id="IPR001932">
    <property type="entry name" value="PPM-type_phosphatase-like_dom"/>
</dbReference>
<evidence type="ECO:0000259" key="5">
    <source>
        <dbReference type="PROSITE" id="PS51746"/>
    </source>
</evidence>
<evidence type="ECO:0000256" key="1">
    <source>
        <dbReference type="ARBA" id="ARBA00022723"/>
    </source>
</evidence>
<dbReference type="PROSITE" id="PS51746">
    <property type="entry name" value="PPM_2"/>
    <property type="match status" value="1"/>
</dbReference>
<proteinExistence type="inferred from homology"/>
<dbReference type="GO" id="GO:0005739">
    <property type="term" value="C:mitochondrion"/>
    <property type="evidence" value="ECO:0007669"/>
    <property type="project" value="TreeGrafter"/>
</dbReference>
<evidence type="ECO:0000313" key="7">
    <source>
        <dbReference type="Proteomes" id="UP000038040"/>
    </source>
</evidence>
<dbReference type="InterPro" id="IPR000222">
    <property type="entry name" value="PP2C_BS"/>
</dbReference>
<gene>
    <name evidence="6" type="ORF">DME_LOCUS9275</name>
</gene>
<dbReference type="GO" id="GO:0046872">
    <property type="term" value="F:metal ion binding"/>
    <property type="evidence" value="ECO:0007669"/>
    <property type="project" value="UniProtKB-KW"/>
</dbReference>
<dbReference type="STRING" id="318479.A0A0N4UDV8"/>
<dbReference type="SUPFAM" id="SSF81606">
    <property type="entry name" value="PP2C-like"/>
    <property type="match status" value="1"/>
</dbReference>
<evidence type="ECO:0000256" key="4">
    <source>
        <dbReference type="RuleBase" id="RU003465"/>
    </source>
</evidence>
<evidence type="ECO:0000313" key="8">
    <source>
        <dbReference type="Proteomes" id="UP000274756"/>
    </source>
</evidence>
<dbReference type="WBParaSite" id="DME_0000553401-mRNA-1">
    <property type="protein sequence ID" value="DME_0000553401-mRNA-1"/>
    <property type="gene ID" value="DME_0000553401"/>
</dbReference>
<name>A0A0N4UDV8_DRAME</name>
<dbReference type="PANTHER" id="PTHR13832:SF354">
    <property type="entry name" value="GM14138P"/>
    <property type="match status" value="1"/>
</dbReference>
<protein>
    <submittedName>
        <fullName evidence="9">PPM-type phosphatase domain-containing protein</fullName>
    </submittedName>
</protein>
<feature type="domain" description="PPM-type phosphatase" evidence="5">
    <location>
        <begin position="165"/>
        <end position="529"/>
    </location>
</feature>
<dbReference type="AlphaFoldDB" id="A0A0N4UDV8"/>
<reference evidence="6 8" key="2">
    <citation type="submission" date="2018-11" db="EMBL/GenBank/DDBJ databases">
        <authorList>
            <consortium name="Pathogen Informatics"/>
        </authorList>
    </citation>
    <scope>NUCLEOTIDE SEQUENCE [LARGE SCALE GENOMIC DNA]</scope>
</reference>
<dbReference type="InterPro" id="IPR015655">
    <property type="entry name" value="PP2C"/>
</dbReference>
<organism evidence="7 9">
    <name type="scientific">Dracunculus medinensis</name>
    <name type="common">Guinea worm</name>
    <dbReference type="NCBI Taxonomy" id="318479"/>
    <lineage>
        <taxon>Eukaryota</taxon>
        <taxon>Metazoa</taxon>
        <taxon>Ecdysozoa</taxon>
        <taxon>Nematoda</taxon>
        <taxon>Chromadorea</taxon>
        <taxon>Rhabditida</taxon>
        <taxon>Spirurina</taxon>
        <taxon>Dracunculoidea</taxon>
        <taxon>Dracunculidae</taxon>
        <taxon>Dracunculus</taxon>
    </lineage>
</organism>
<comment type="similarity">
    <text evidence="4">Belongs to the PP2C family.</text>
</comment>
<dbReference type="PROSITE" id="PS01032">
    <property type="entry name" value="PPM_1"/>
    <property type="match status" value="1"/>
</dbReference>
<evidence type="ECO:0000313" key="6">
    <source>
        <dbReference type="EMBL" id="VDN59302.1"/>
    </source>
</evidence>
<evidence type="ECO:0000256" key="3">
    <source>
        <dbReference type="ARBA" id="ARBA00022912"/>
    </source>
</evidence>
<dbReference type="InterPro" id="IPR036457">
    <property type="entry name" value="PPM-type-like_dom_sf"/>
</dbReference>